<dbReference type="GeneID" id="5658710"/>
<dbReference type="Proteomes" id="UP000202419">
    <property type="component" value="Segment"/>
</dbReference>
<protein>
    <submittedName>
        <fullName evidence="1">Uncharacterized protein b486R</fullName>
    </submittedName>
</protein>
<accession>A7IX11</accession>
<evidence type="ECO:0000313" key="1">
    <source>
        <dbReference type="EMBL" id="ABT14885.1"/>
    </source>
</evidence>
<dbReference type="KEGG" id="vg:5658710"/>
<organism evidence="1 2">
    <name type="scientific">Paramecium bursaria Chlorella virus NY2A</name>
    <name type="common">PBCV-NY2A</name>
    <dbReference type="NCBI Taxonomy" id="46021"/>
    <lineage>
        <taxon>Viruses</taxon>
        <taxon>Varidnaviria</taxon>
        <taxon>Bamfordvirae</taxon>
        <taxon>Nucleocytoviricota</taxon>
        <taxon>Megaviricetes</taxon>
        <taxon>Algavirales</taxon>
        <taxon>Phycodnaviridae</taxon>
        <taxon>Chlorovirus</taxon>
        <taxon>Chlorovirus americanus</taxon>
    </lineage>
</organism>
<dbReference type="EMBL" id="DQ491002">
    <property type="protein sequence ID" value="ABT14885.1"/>
    <property type="molecule type" value="Genomic_DNA"/>
</dbReference>
<gene>
    <name evidence="1" type="primary">b486R</name>
    <name evidence="1" type="ORF">NY2A_b486R</name>
</gene>
<name>A7IX11_PBCVN</name>
<keyword evidence="2" id="KW-1185">Reference proteome</keyword>
<sequence>MSDPTARRSPFVDQHMIIVENLHDTLRYHLSHLIISLHRNKLDFIFSIDPLHVKIRDRSTNFYDFTRRKPE</sequence>
<dbReference type="RefSeq" id="YP_001497682.1">
    <property type="nucleotide sequence ID" value="NC_009898.1"/>
</dbReference>
<evidence type="ECO:0000313" key="2">
    <source>
        <dbReference type="Proteomes" id="UP000202419"/>
    </source>
</evidence>
<reference evidence="1 2" key="1">
    <citation type="journal article" date="2007" name="Virology">
        <title>Sequence and annotation of the 369-kb NY-2A and the 345-kb AR158 viruses that infect Chlorella NC64A.</title>
        <authorList>
            <person name="Fitzgerald L.A."/>
            <person name="Graves M.V."/>
            <person name="Li X."/>
            <person name="Feldblyum T."/>
            <person name="Nierman W.C."/>
            <person name="Van Etten J.L."/>
        </authorList>
    </citation>
    <scope>NUCLEOTIDE SEQUENCE [LARGE SCALE GENOMIC DNA]</scope>
    <source>
        <strain evidence="1 2">NY-2A</strain>
    </source>
</reference>
<proteinExistence type="predicted"/>
<organismHost>
    <name type="scientific">Chlorella</name>
    <dbReference type="NCBI Taxonomy" id="3071"/>
</organismHost>